<evidence type="ECO:0000313" key="3">
    <source>
        <dbReference type="EMBL" id="CAF3896305.1"/>
    </source>
</evidence>
<reference evidence="2" key="1">
    <citation type="submission" date="2021-02" db="EMBL/GenBank/DDBJ databases">
        <authorList>
            <person name="Nowell W R."/>
        </authorList>
    </citation>
    <scope>NUCLEOTIDE SEQUENCE</scope>
</reference>
<evidence type="ECO:0000313" key="4">
    <source>
        <dbReference type="Proteomes" id="UP000677228"/>
    </source>
</evidence>
<sequence length="843" mass="99732">MTVLYSLRNITIELEYFSTLSTLVKSIPYVEILDIRFKWFDSDYTIRMEKKNLSTTFFELLYLTRLKFQFSSIPGAGGLDEVEFVLRHFKSLRSLSLNIGYLVDIVDGHRLRDKLLSYLMNINEFHFYFRFCSSSAMILPQSISSTFENDYWLKKYNLYVVCHQDAYLYYYHLYSLPFLFDNVDFLSNSVVNCYSNNNDKNLLDDPRSWQTVEYITPNAFNVEKSLTYDLLRGFKDKYKYLKRISIMWKFSLDKNLLIHQLTLPTVNVLEIYRIQYDDTENFYMLFRVLPNIKILITDSYSVYKILECSIIFPQLFRPFNQITELHINEMNDNYSHIFKHVQFTKYFRQVKVLKLSFRFSTINIVYEIFKCALTLMKNLTYCQFYLWGNTINSEIIQDLEQILESYVDIKGFVIHCEPNCQWGQRSIRIMNCDHYQNMTSDQRDRMCNGEGLQMVVAQLQQQQYSNQSTTPKRKTFLNSNQHFNSRRGRYIPLGSYADDGNNSNSIHISKHALDYASEYRYTPFKIECHSKLTDKKQSQKIVTELLKFIKDDFSRQNPSFRNIPIFDLCRCNTPGHTKNSCKNSTVDICRRCGENRTNLAAHKDCQVKSNHCGGPHESTDYKCKFIADYRRQLIEELKKHSERLPADIQLFIPKEYQYLCQQKQQQQHISNLSDENAWPYLRPNPPATTNTVSQNDHNLCETIKFLSDELKQVQQRHEDEQRKIEQKFKTCMTLMNETCLLMQQSQATEQTMVRAMNAAISQSTFGTCMKLTEQLHFIVVKLKAYTKNDEYDELLQQINLQVQFLTESHIEYLKHQDELKSISIKQTQALNQIMDSFLRNGNG</sequence>
<evidence type="ECO:0000256" key="1">
    <source>
        <dbReference type="SAM" id="Coils"/>
    </source>
</evidence>
<gene>
    <name evidence="2" type="ORF">OVA965_LOCUS20217</name>
    <name evidence="3" type="ORF">TMI583_LOCUS20528</name>
</gene>
<accession>A0A8S2EE10</accession>
<dbReference type="EMBL" id="CAJNOK010010672">
    <property type="protein sequence ID" value="CAF1121832.1"/>
    <property type="molecule type" value="Genomic_DNA"/>
</dbReference>
<dbReference type="Proteomes" id="UP000677228">
    <property type="component" value="Unassembled WGS sequence"/>
</dbReference>
<dbReference type="AlphaFoldDB" id="A0A8S2EE10"/>
<organism evidence="2 4">
    <name type="scientific">Didymodactylos carnosus</name>
    <dbReference type="NCBI Taxonomy" id="1234261"/>
    <lineage>
        <taxon>Eukaryota</taxon>
        <taxon>Metazoa</taxon>
        <taxon>Spiralia</taxon>
        <taxon>Gnathifera</taxon>
        <taxon>Rotifera</taxon>
        <taxon>Eurotatoria</taxon>
        <taxon>Bdelloidea</taxon>
        <taxon>Philodinida</taxon>
        <taxon>Philodinidae</taxon>
        <taxon>Didymodactylos</taxon>
    </lineage>
</organism>
<dbReference type="EMBL" id="CAJOBA010017623">
    <property type="protein sequence ID" value="CAF3896305.1"/>
    <property type="molecule type" value="Genomic_DNA"/>
</dbReference>
<keyword evidence="1" id="KW-0175">Coiled coil</keyword>
<evidence type="ECO:0000313" key="2">
    <source>
        <dbReference type="EMBL" id="CAF1121832.1"/>
    </source>
</evidence>
<proteinExistence type="predicted"/>
<comment type="caution">
    <text evidence="2">The sequence shown here is derived from an EMBL/GenBank/DDBJ whole genome shotgun (WGS) entry which is preliminary data.</text>
</comment>
<dbReference type="Proteomes" id="UP000682733">
    <property type="component" value="Unassembled WGS sequence"/>
</dbReference>
<name>A0A8S2EE10_9BILA</name>
<feature type="coiled-coil region" evidence="1">
    <location>
        <begin position="703"/>
        <end position="730"/>
    </location>
</feature>
<protein>
    <submittedName>
        <fullName evidence="2">Uncharacterized protein</fullName>
    </submittedName>
</protein>